<dbReference type="Proteomes" id="UP000243525">
    <property type="component" value="Unassembled WGS sequence"/>
</dbReference>
<comment type="caution">
    <text evidence="1">The sequence shown here is derived from an EMBL/GenBank/DDBJ whole genome shotgun (WGS) entry which is preliminary data.</text>
</comment>
<dbReference type="OrthoDB" id="9785438at2"/>
<dbReference type="RefSeq" id="WP_107820887.1">
    <property type="nucleotide sequence ID" value="NZ_OY782574.1"/>
</dbReference>
<dbReference type="Pfam" id="PF04134">
    <property type="entry name" value="DCC1-like"/>
    <property type="match status" value="1"/>
</dbReference>
<reference evidence="1 2" key="1">
    <citation type="submission" date="2018-04" db="EMBL/GenBank/DDBJ databases">
        <title>Genomic Encyclopedia of Archaeal and Bacterial Type Strains, Phase II (KMG-II): from individual species to whole genera.</title>
        <authorList>
            <person name="Goeker M."/>
        </authorList>
    </citation>
    <scope>NUCLEOTIDE SEQUENCE [LARGE SCALE GENOMIC DNA]</scope>
    <source>
        <strain evidence="1 2">DSM 28823</strain>
    </source>
</reference>
<protein>
    <submittedName>
        <fullName evidence="1">Putative DCC family thiol-disulfide oxidoreductase YuxK</fullName>
    </submittedName>
</protein>
<evidence type="ECO:0000313" key="2">
    <source>
        <dbReference type="Proteomes" id="UP000243525"/>
    </source>
</evidence>
<dbReference type="PANTHER" id="PTHR33639">
    <property type="entry name" value="THIOL-DISULFIDE OXIDOREDUCTASE DCC"/>
    <property type="match status" value="1"/>
</dbReference>
<dbReference type="InterPro" id="IPR052927">
    <property type="entry name" value="DCC_oxidoreductase"/>
</dbReference>
<proteinExistence type="predicted"/>
<keyword evidence="2" id="KW-1185">Reference proteome</keyword>
<dbReference type="EMBL" id="QAAD01000002">
    <property type="protein sequence ID" value="PTN10095.1"/>
    <property type="molecule type" value="Genomic_DNA"/>
</dbReference>
<accession>A0A2T5C5B1</accession>
<evidence type="ECO:0000313" key="1">
    <source>
        <dbReference type="EMBL" id="PTN10095.1"/>
    </source>
</evidence>
<name>A0A2T5C5B1_9BACT</name>
<sequence length="134" mass="15476">MPVPEGKSLILFDGYCHLCSGLVQYILRHDPKARFLFCSLNSPTGRKLRADYQIADSVDSVVLIEGDQAYLYADAVFRIAAALGGVHRIFTIGRFLPRRWNKAIYRWIAARRYAWFGRRKSCFVPDAKMQERFL</sequence>
<dbReference type="GO" id="GO:0015035">
    <property type="term" value="F:protein-disulfide reductase activity"/>
    <property type="evidence" value="ECO:0007669"/>
    <property type="project" value="InterPro"/>
</dbReference>
<gene>
    <name evidence="1" type="ORF">C8N47_10278</name>
</gene>
<dbReference type="InterPro" id="IPR007263">
    <property type="entry name" value="DCC1-like"/>
</dbReference>
<organism evidence="1 2">
    <name type="scientific">Mangrovibacterium marinum</name>
    <dbReference type="NCBI Taxonomy" id="1639118"/>
    <lineage>
        <taxon>Bacteria</taxon>
        <taxon>Pseudomonadati</taxon>
        <taxon>Bacteroidota</taxon>
        <taxon>Bacteroidia</taxon>
        <taxon>Marinilabiliales</taxon>
        <taxon>Prolixibacteraceae</taxon>
        <taxon>Mangrovibacterium</taxon>
    </lineage>
</organism>
<dbReference type="AlphaFoldDB" id="A0A2T5C5B1"/>
<dbReference type="PANTHER" id="PTHR33639:SF2">
    <property type="entry name" value="DUF393 DOMAIN-CONTAINING PROTEIN"/>
    <property type="match status" value="1"/>
</dbReference>